<evidence type="ECO:0000259" key="5">
    <source>
        <dbReference type="PROSITE" id="PS50931"/>
    </source>
</evidence>
<feature type="domain" description="HTH lysR-type" evidence="5">
    <location>
        <begin position="16"/>
        <end position="67"/>
    </location>
</feature>
<dbReference type="SUPFAM" id="SSF53850">
    <property type="entry name" value="Periplasmic binding protein-like II"/>
    <property type="match status" value="1"/>
</dbReference>
<reference evidence="6 7" key="1">
    <citation type="submission" date="2018-05" db="EMBL/GenBank/DDBJ databases">
        <title>Spiribacter halobius sp. nov., a moderately halophilic bacterium isolated from marine solar saltern.</title>
        <authorList>
            <person name="Zheng W.-S."/>
            <person name="Lu D.-C."/>
            <person name="Du Z.-J."/>
        </authorList>
    </citation>
    <scope>NUCLEOTIDE SEQUENCE [LARGE SCALE GENOMIC DNA]</scope>
    <source>
        <strain evidence="6 7">E85</strain>
    </source>
</reference>
<dbReference type="Proteomes" id="UP000245474">
    <property type="component" value="Unassembled WGS sequence"/>
</dbReference>
<evidence type="ECO:0000256" key="2">
    <source>
        <dbReference type="ARBA" id="ARBA00023015"/>
    </source>
</evidence>
<dbReference type="Pfam" id="PF03466">
    <property type="entry name" value="LysR_substrate"/>
    <property type="match status" value="1"/>
</dbReference>
<keyword evidence="4" id="KW-0804">Transcription</keyword>
<keyword evidence="2" id="KW-0805">Transcription regulation</keyword>
<comment type="similarity">
    <text evidence="1">Belongs to the LysR transcriptional regulatory family.</text>
</comment>
<dbReference type="Pfam" id="PF00126">
    <property type="entry name" value="HTH_1"/>
    <property type="match status" value="1"/>
</dbReference>
<dbReference type="CDD" id="cd08422">
    <property type="entry name" value="PBP2_CrgA_like"/>
    <property type="match status" value="1"/>
</dbReference>
<keyword evidence="7" id="KW-1185">Reference proteome</keyword>
<accession>A0A2U2N8F2</accession>
<dbReference type="AlphaFoldDB" id="A0A2U2N8F2"/>
<dbReference type="SUPFAM" id="SSF46785">
    <property type="entry name" value="Winged helix' DNA-binding domain"/>
    <property type="match status" value="1"/>
</dbReference>
<dbReference type="InterPro" id="IPR036390">
    <property type="entry name" value="WH_DNA-bd_sf"/>
</dbReference>
<dbReference type="GO" id="GO:0003700">
    <property type="term" value="F:DNA-binding transcription factor activity"/>
    <property type="evidence" value="ECO:0007669"/>
    <property type="project" value="InterPro"/>
</dbReference>
<dbReference type="OrthoDB" id="8885940at2"/>
<evidence type="ECO:0000313" key="6">
    <source>
        <dbReference type="EMBL" id="PWG65400.1"/>
    </source>
</evidence>
<evidence type="ECO:0000256" key="1">
    <source>
        <dbReference type="ARBA" id="ARBA00009437"/>
    </source>
</evidence>
<dbReference type="InterPro" id="IPR036388">
    <property type="entry name" value="WH-like_DNA-bd_sf"/>
</dbReference>
<dbReference type="InterPro" id="IPR058163">
    <property type="entry name" value="LysR-type_TF_proteobact-type"/>
</dbReference>
<dbReference type="InterPro" id="IPR000847">
    <property type="entry name" value="LysR_HTH_N"/>
</dbReference>
<organism evidence="6 7">
    <name type="scientific">Sediminicurvatus halobius</name>
    <dbReference type="NCBI Taxonomy" id="2182432"/>
    <lineage>
        <taxon>Bacteria</taxon>
        <taxon>Pseudomonadati</taxon>
        <taxon>Pseudomonadota</taxon>
        <taxon>Gammaproteobacteria</taxon>
        <taxon>Chromatiales</taxon>
        <taxon>Ectothiorhodospiraceae</taxon>
        <taxon>Sediminicurvatus</taxon>
    </lineage>
</organism>
<dbReference type="Gene3D" id="1.10.10.10">
    <property type="entry name" value="Winged helix-like DNA-binding domain superfamily/Winged helix DNA-binding domain"/>
    <property type="match status" value="1"/>
</dbReference>
<protein>
    <submittedName>
        <fullName evidence="6">LysR family transcriptional regulator</fullName>
    </submittedName>
</protein>
<evidence type="ECO:0000256" key="4">
    <source>
        <dbReference type="ARBA" id="ARBA00023163"/>
    </source>
</evidence>
<dbReference type="GO" id="GO:0003677">
    <property type="term" value="F:DNA binding"/>
    <property type="evidence" value="ECO:0007669"/>
    <property type="project" value="UniProtKB-KW"/>
</dbReference>
<dbReference type="FunFam" id="1.10.10.10:FF:000001">
    <property type="entry name" value="LysR family transcriptional regulator"/>
    <property type="match status" value="1"/>
</dbReference>
<dbReference type="EMBL" id="QFFI01000002">
    <property type="protein sequence ID" value="PWG65400.1"/>
    <property type="molecule type" value="Genomic_DNA"/>
</dbReference>
<dbReference type="RefSeq" id="WP_109675446.1">
    <property type="nucleotide sequence ID" value="NZ_CP086615.1"/>
</dbReference>
<dbReference type="InterPro" id="IPR005119">
    <property type="entry name" value="LysR_subst-bd"/>
</dbReference>
<keyword evidence="3" id="KW-0238">DNA-binding</keyword>
<sequence length="313" mass="33323">MVAESETITGAVEDVRAFCTVVELGTLAAAARQLGETKGSVSRRISRLEQRLGVTLLARHPRAVSPTEEGTTFYHKAREALTLLDDATASAQAARSVPRGQLRLTAPTDLGVDVLPALLVRFRALYPQITVELLVTDAPLDLAAMRVDLALRAGVADLPDMGYRAATVLTFAIRLYAAPDYLDAHGAPAAPAELTVHDLVIARQEVGATELVLHQGRRRERVLTRPTIRTGDYASAHRIALAGGGIAPLPTLAADASVAAGDLRPVLPDWQLATGKLHAISLAGREAPARVRAFRQFLRETLARTDVGPPPGS</sequence>
<dbReference type="PANTHER" id="PTHR30537:SF5">
    <property type="entry name" value="HTH-TYPE TRANSCRIPTIONAL ACTIVATOR TTDR-RELATED"/>
    <property type="match status" value="1"/>
</dbReference>
<dbReference type="PROSITE" id="PS50931">
    <property type="entry name" value="HTH_LYSR"/>
    <property type="match status" value="1"/>
</dbReference>
<name>A0A2U2N8F2_9GAMM</name>
<evidence type="ECO:0000313" key="7">
    <source>
        <dbReference type="Proteomes" id="UP000245474"/>
    </source>
</evidence>
<gene>
    <name evidence="6" type="ORF">DEM34_01260</name>
</gene>
<dbReference type="PANTHER" id="PTHR30537">
    <property type="entry name" value="HTH-TYPE TRANSCRIPTIONAL REGULATOR"/>
    <property type="match status" value="1"/>
</dbReference>
<evidence type="ECO:0000256" key="3">
    <source>
        <dbReference type="ARBA" id="ARBA00023125"/>
    </source>
</evidence>
<dbReference type="Gene3D" id="3.40.190.290">
    <property type="match status" value="1"/>
</dbReference>
<comment type="caution">
    <text evidence="6">The sequence shown here is derived from an EMBL/GenBank/DDBJ whole genome shotgun (WGS) entry which is preliminary data.</text>
</comment>
<proteinExistence type="inferred from homology"/>